<dbReference type="InterPro" id="IPR000014">
    <property type="entry name" value="PAS"/>
</dbReference>
<dbReference type="CDD" id="cd00130">
    <property type="entry name" value="PAS"/>
    <property type="match status" value="1"/>
</dbReference>
<dbReference type="Proteomes" id="UP000539175">
    <property type="component" value="Unassembled WGS sequence"/>
</dbReference>
<dbReference type="GO" id="GO:0005524">
    <property type="term" value="F:ATP binding"/>
    <property type="evidence" value="ECO:0007669"/>
    <property type="project" value="UniProtKB-KW"/>
</dbReference>
<dbReference type="PROSITE" id="PS50113">
    <property type="entry name" value="PAC"/>
    <property type="match status" value="1"/>
</dbReference>
<dbReference type="CDD" id="cd00082">
    <property type="entry name" value="HisKA"/>
    <property type="match status" value="1"/>
</dbReference>
<dbReference type="FunFam" id="1.10.287.130:FF:000004">
    <property type="entry name" value="Ethylene receptor 1"/>
    <property type="match status" value="1"/>
</dbReference>
<dbReference type="FunFam" id="3.30.565.10:FF:000010">
    <property type="entry name" value="Sensor histidine kinase RcsC"/>
    <property type="match status" value="1"/>
</dbReference>
<keyword evidence="11" id="KW-0902">Two-component regulatory system</keyword>
<keyword evidence="8" id="KW-0418">Kinase</keyword>
<dbReference type="Pfam" id="PF00989">
    <property type="entry name" value="PAS"/>
    <property type="match status" value="1"/>
</dbReference>
<sequence>MNAETFLAALDGMLRRVARCRSLALLPTFAGLLAAAAILAEIWAPATTAAVLLLLGFLVTLTLYVVRLHRARERATRSAVAATASAEEGRRRVAELEEAQRAGAILAAIVTSSNDAIISKTLDGVITSWNPGAEHLFGYTASEVIGLPVISLFPPELRGDEAVILERIRRGETVGHFDTMRRHKDGHDIDVSVTVSPIRDATGRVVGASKIARDISDRKRAVDELQRYRRSLEAQVVERTREIAAANSRLEAALKEANEANQAKSRFLANMSHEIRTPMNAILGFVGLVLERDIPADIRRQLRMAHKAATSLLALMNDILDLSRLQSGSLLLEPVVFDLRNLLRACLDQVRDKALERGLTLELHFGPDLPPARIGDPARVRQIVQNLLSNAIKFTEAGRVILSAGAVDGACMVELVVADTGIGMAADQAERIFDRFFQVDGGRTRRFSGSGLGVSICKELAELMGGTVRVESQLGQGSTFRVQLWLPAAADSLQSLAGEEEYRELADSAAPLPGPACHPLSVLLVDDVPENRELANIHLTGRGHAVTTAVDGAAAVDLVRRQRFDLVLMDVQMPRMNGKEATRRIRDLEGGGGSRLPIIGLSADEGPAERNACLAAGMTAYVTKPINFDTLAKLMLRLVPDKAGSPPMAMAAPEPLSTAVTVPAPVRQELAALRTALESDDPDIIEPVLDRLGAAGLDQLAVRCFRRLVGEFEFAQARAVAATLDQTLATRWTEAAAADQGCPGHA</sequence>
<dbReference type="NCBIfam" id="TIGR00229">
    <property type="entry name" value="sensory_box"/>
    <property type="match status" value="1"/>
</dbReference>
<dbReference type="InterPro" id="IPR036890">
    <property type="entry name" value="HATPase_C_sf"/>
</dbReference>
<evidence type="ECO:0000256" key="4">
    <source>
        <dbReference type="ARBA" id="ARBA00022553"/>
    </source>
</evidence>
<dbReference type="PROSITE" id="PS50110">
    <property type="entry name" value="RESPONSE_REGULATORY"/>
    <property type="match status" value="1"/>
</dbReference>
<dbReference type="SUPFAM" id="SSF55785">
    <property type="entry name" value="PYP-like sensor domain (PAS domain)"/>
    <property type="match status" value="1"/>
</dbReference>
<comment type="subcellular location">
    <subcellularLocation>
        <location evidence="2">Membrane</location>
    </subcellularLocation>
</comment>
<dbReference type="InterPro" id="IPR035965">
    <property type="entry name" value="PAS-like_dom_sf"/>
</dbReference>
<evidence type="ECO:0000256" key="7">
    <source>
        <dbReference type="ARBA" id="ARBA00022741"/>
    </source>
</evidence>
<feature type="domain" description="PAC" evidence="19">
    <location>
        <begin position="173"/>
        <end position="227"/>
    </location>
</feature>
<keyword evidence="6 15" id="KW-0812">Transmembrane</keyword>
<feature type="domain" description="PAS" evidence="18">
    <location>
        <begin position="102"/>
        <end position="172"/>
    </location>
</feature>
<dbReference type="CDD" id="cd16922">
    <property type="entry name" value="HATPase_EvgS-ArcB-TorS-like"/>
    <property type="match status" value="1"/>
</dbReference>
<dbReference type="GO" id="GO:0016020">
    <property type="term" value="C:membrane"/>
    <property type="evidence" value="ECO:0007669"/>
    <property type="project" value="UniProtKB-SubCell"/>
</dbReference>
<evidence type="ECO:0000256" key="10">
    <source>
        <dbReference type="ARBA" id="ARBA00022989"/>
    </source>
</evidence>
<dbReference type="SMART" id="SM00448">
    <property type="entry name" value="REC"/>
    <property type="match status" value="1"/>
</dbReference>
<evidence type="ECO:0000256" key="9">
    <source>
        <dbReference type="ARBA" id="ARBA00022840"/>
    </source>
</evidence>
<dbReference type="InterPro" id="IPR001789">
    <property type="entry name" value="Sig_transdc_resp-reg_receiver"/>
</dbReference>
<dbReference type="EMBL" id="JACIIZ010000001">
    <property type="protein sequence ID" value="MBB6249847.1"/>
    <property type="molecule type" value="Genomic_DNA"/>
</dbReference>
<dbReference type="Gene3D" id="3.30.565.10">
    <property type="entry name" value="Histidine kinase-like ATPase, C-terminal domain"/>
    <property type="match status" value="1"/>
</dbReference>
<evidence type="ECO:0000259" key="17">
    <source>
        <dbReference type="PROSITE" id="PS50110"/>
    </source>
</evidence>
<dbReference type="Gene3D" id="3.40.50.2300">
    <property type="match status" value="1"/>
</dbReference>
<dbReference type="AlphaFoldDB" id="A0A7X0ATJ1"/>
<feature type="transmembrane region" description="Helical" evidence="15">
    <location>
        <begin position="23"/>
        <end position="43"/>
    </location>
</feature>
<dbReference type="InterPro" id="IPR013767">
    <property type="entry name" value="PAS_fold"/>
</dbReference>
<evidence type="ECO:0000259" key="19">
    <source>
        <dbReference type="PROSITE" id="PS50113"/>
    </source>
</evidence>
<keyword evidence="9" id="KW-0067">ATP-binding</keyword>
<keyword evidence="7" id="KW-0547">Nucleotide-binding</keyword>
<evidence type="ECO:0000256" key="14">
    <source>
        <dbReference type="SAM" id="Coils"/>
    </source>
</evidence>
<dbReference type="SUPFAM" id="SSF55874">
    <property type="entry name" value="ATPase domain of HSP90 chaperone/DNA topoisomerase II/histidine kinase"/>
    <property type="match status" value="1"/>
</dbReference>
<dbReference type="RefSeq" id="WP_184796914.1">
    <property type="nucleotide sequence ID" value="NZ_JACIIZ010000001.1"/>
</dbReference>
<keyword evidence="12 15" id="KW-0472">Membrane</keyword>
<evidence type="ECO:0000313" key="20">
    <source>
        <dbReference type="EMBL" id="MBB6249847.1"/>
    </source>
</evidence>
<evidence type="ECO:0000256" key="6">
    <source>
        <dbReference type="ARBA" id="ARBA00022692"/>
    </source>
</evidence>
<dbReference type="Gene3D" id="1.10.287.130">
    <property type="match status" value="1"/>
</dbReference>
<feature type="domain" description="Response regulatory" evidence="17">
    <location>
        <begin position="521"/>
        <end position="639"/>
    </location>
</feature>
<dbReference type="PROSITE" id="PS50112">
    <property type="entry name" value="PAS"/>
    <property type="match status" value="1"/>
</dbReference>
<keyword evidence="14" id="KW-0175">Coiled coil</keyword>
<dbReference type="InterPro" id="IPR011006">
    <property type="entry name" value="CheY-like_superfamily"/>
</dbReference>
<feature type="transmembrane region" description="Helical" evidence="15">
    <location>
        <begin position="49"/>
        <end position="68"/>
    </location>
</feature>
<reference evidence="20 21" key="1">
    <citation type="submission" date="2020-08" db="EMBL/GenBank/DDBJ databases">
        <title>Genomic Encyclopedia of Type Strains, Phase IV (KMG-IV): sequencing the most valuable type-strain genomes for metagenomic binning, comparative biology and taxonomic classification.</title>
        <authorList>
            <person name="Goeker M."/>
        </authorList>
    </citation>
    <scope>NUCLEOTIDE SEQUENCE [LARGE SCALE GENOMIC DNA]</scope>
    <source>
        <strain evidence="20 21">DSM 22198</strain>
    </source>
</reference>
<evidence type="ECO:0000256" key="3">
    <source>
        <dbReference type="ARBA" id="ARBA00012438"/>
    </source>
</evidence>
<dbReference type="SUPFAM" id="SSF47384">
    <property type="entry name" value="Homodimeric domain of signal transducing histidine kinase"/>
    <property type="match status" value="1"/>
</dbReference>
<evidence type="ECO:0000256" key="11">
    <source>
        <dbReference type="ARBA" id="ARBA00023012"/>
    </source>
</evidence>
<dbReference type="SMART" id="SM00387">
    <property type="entry name" value="HATPase_c"/>
    <property type="match status" value="1"/>
</dbReference>
<gene>
    <name evidence="20" type="ORF">FHS74_000380</name>
</gene>
<evidence type="ECO:0000259" key="16">
    <source>
        <dbReference type="PROSITE" id="PS50109"/>
    </source>
</evidence>
<dbReference type="GO" id="GO:0000155">
    <property type="term" value="F:phosphorelay sensor kinase activity"/>
    <property type="evidence" value="ECO:0007669"/>
    <property type="project" value="InterPro"/>
</dbReference>
<name>A0A7X0ATJ1_9PROT</name>
<dbReference type="InterPro" id="IPR001610">
    <property type="entry name" value="PAC"/>
</dbReference>
<organism evidence="20 21">
    <name type="scientific">Nitrospirillum iridis</name>
    <dbReference type="NCBI Taxonomy" id="765888"/>
    <lineage>
        <taxon>Bacteria</taxon>
        <taxon>Pseudomonadati</taxon>
        <taxon>Pseudomonadota</taxon>
        <taxon>Alphaproteobacteria</taxon>
        <taxon>Rhodospirillales</taxon>
        <taxon>Azospirillaceae</taxon>
        <taxon>Nitrospirillum</taxon>
    </lineage>
</organism>
<dbReference type="Pfam" id="PF00512">
    <property type="entry name" value="HisKA"/>
    <property type="match status" value="1"/>
</dbReference>
<protein>
    <recommendedName>
        <fullName evidence="3">histidine kinase</fullName>
        <ecNumber evidence="3">2.7.13.3</ecNumber>
    </recommendedName>
</protein>
<comment type="catalytic activity">
    <reaction evidence="1">
        <text>ATP + protein L-histidine = ADP + protein N-phospho-L-histidine.</text>
        <dbReference type="EC" id="2.7.13.3"/>
    </reaction>
</comment>
<dbReference type="SUPFAM" id="SSF52172">
    <property type="entry name" value="CheY-like"/>
    <property type="match status" value="1"/>
</dbReference>
<keyword evidence="10 15" id="KW-1133">Transmembrane helix</keyword>
<dbReference type="SMART" id="SM00388">
    <property type="entry name" value="HisKA"/>
    <property type="match status" value="1"/>
</dbReference>
<dbReference type="InterPro" id="IPR036097">
    <property type="entry name" value="HisK_dim/P_sf"/>
</dbReference>
<keyword evidence="5" id="KW-0808">Transferase</keyword>
<evidence type="ECO:0000259" key="18">
    <source>
        <dbReference type="PROSITE" id="PS50112"/>
    </source>
</evidence>
<dbReference type="SMART" id="SM00091">
    <property type="entry name" value="PAS"/>
    <property type="match status" value="1"/>
</dbReference>
<dbReference type="PRINTS" id="PR00344">
    <property type="entry name" value="BCTRLSENSOR"/>
</dbReference>
<dbReference type="EC" id="2.7.13.3" evidence="3"/>
<dbReference type="PANTHER" id="PTHR43047:SF64">
    <property type="entry name" value="HISTIDINE KINASE CONTAINING CHEY-HOMOLOGOUS RECEIVER DOMAIN AND PAS DOMAIN-RELATED"/>
    <property type="match status" value="1"/>
</dbReference>
<accession>A0A7X0ATJ1</accession>
<dbReference type="GO" id="GO:0006355">
    <property type="term" value="P:regulation of DNA-templated transcription"/>
    <property type="evidence" value="ECO:0007669"/>
    <property type="project" value="InterPro"/>
</dbReference>
<dbReference type="InterPro" id="IPR005467">
    <property type="entry name" value="His_kinase_dom"/>
</dbReference>
<feature type="coiled-coil region" evidence="14">
    <location>
        <begin position="229"/>
        <end position="270"/>
    </location>
</feature>
<keyword evidence="21" id="KW-1185">Reference proteome</keyword>
<dbReference type="CDD" id="cd17546">
    <property type="entry name" value="REC_hyHK_CKI1_RcsC-like"/>
    <property type="match status" value="1"/>
</dbReference>
<dbReference type="Pfam" id="PF02518">
    <property type="entry name" value="HATPase_c"/>
    <property type="match status" value="1"/>
</dbReference>
<keyword evidence="4 13" id="KW-0597">Phosphoprotein</keyword>
<dbReference type="InterPro" id="IPR004358">
    <property type="entry name" value="Sig_transdc_His_kin-like_C"/>
</dbReference>
<dbReference type="Pfam" id="PF00072">
    <property type="entry name" value="Response_reg"/>
    <property type="match status" value="1"/>
</dbReference>
<feature type="domain" description="Histidine kinase" evidence="16">
    <location>
        <begin position="270"/>
        <end position="488"/>
    </location>
</feature>
<evidence type="ECO:0000256" key="5">
    <source>
        <dbReference type="ARBA" id="ARBA00022679"/>
    </source>
</evidence>
<comment type="caution">
    <text evidence="20">The sequence shown here is derived from an EMBL/GenBank/DDBJ whole genome shotgun (WGS) entry which is preliminary data.</text>
</comment>
<proteinExistence type="predicted"/>
<evidence type="ECO:0000313" key="21">
    <source>
        <dbReference type="Proteomes" id="UP000539175"/>
    </source>
</evidence>
<dbReference type="SMART" id="SM00086">
    <property type="entry name" value="PAC"/>
    <property type="match status" value="1"/>
</dbReference>
<evidence type="ECO:0000256" key="12">
    <source>
        <dbReference type="ARBA" id="ARBA00023136"/>
    </source>
</evidence>
<feature type="modified residue" description="4-aspartylphosphate" evidence="13">
    <location>
        <position position="570"/>
    </location>
</feature>
<evidence type="ECO:0000256" key="15">
    <source>
        <dbReference type="SAM" id="Phobius"/>
    </source>
</evidence>
<evidence type="ECO:0000256" key="1">
    <source>
        <dbReference type="ARBA" id="ARBA00000085"/>
    </source>
</evidence>
<dbReference type="InterPro" id="IPR003661">
    <property type="entry name" value="HisK_dim/P_dom"/>
</dbReference>
<dbReference type="InterPro" id="IPR003594">
    <property type="entry name" value="HATPase_dom"/>
</dbReference>
<evidence type="ECO:0000256" key="2">
    <source>
        <dbReference type="ARBA" id="ARBA00004370"/>
    </source>
</evidence>
<evidence type="ECO:0000256" key="13">
    <source>
        <dbReference type="PROSITE-ProRule" id="PRU00169"/>
    </source>
</evidence>
<dbReference type="PANTHER" id="PTHR43047">
    <property type="entry name" value="TWO-COMPONENT HISTIDINE PROTEIN KINASE"/>
    <property type="match status" value="1"/>
</dbReference>
<dbReference type="InterPro" id="IPR000700">
    <property type="entry name" value="PAS-assoc_C"/>
</dbReference>
<dbReference type="PROSITE" id="PS50109">
    <property type="entry name" value="HIS_KIN"/>
    <property type="match status" value="1"/>
</dbReference>
<evidence type="ECO:0000256" key="8">
    <source>
        <dbReference type="ARBA" id="ARBA00022777"/>
    </source>
</evidence>
<dbReference type="Gene3D" id="3.30.450.20">
    <property type="entry name" value="PAS domain"/>
    <property type="match status" value="1"/>
</dbReference>